<dbReference type="EMBL" id="MGJB01000006">
    <property type="protein sequence ID" value="OGM98980.1"/>
    <property type="molecule type" value="Genomic_DNA"/>
</dbReference>
<comment type="caution">
    <text evidence="1">The sequence shown here is derived from an EMBL/GenBank/DDBJ whole genome shotgun (WGS) entry which is preliminary data.</text>
</comment>
<evidence type="ECO:0000313" key="1">
    <source>
        <dbReference type="EMBL" id="OGM98980.1"/>
    </source>
</evidence>
<reference evidence="1 2" key="1">
    <citation type="journal article" date="2016" name="Nat. Commun.">
        <title>Thousands of microbial genomes shed light on interconnected biogeochemical processes in an aquifer system.</title>
        <authorList>
            <person name="Anantharaman K."/>
            <person name="Brown C.T."/>
            <person name="Hug L.A."/>
            <person name="Sharon I."/>
            <person name="Castelle C.J."/>
            <person name="Probst A.J."/>
            <person name="Thomas B.C."/>
            <person name="Singh A."/>
            <person name="Wilkins M.J."/>
            <person name="Karaoz U."/>
            <person name="Brodie E.L."/>
            <person name="Williams K.H."/>
            <person name="Hubbard S.S."/>
            <person name="Banfield J.F."/>
        </authorList>
    </citation>
    <scope>NUCLEOTIDE SEQUENCE [LARGE SCALE GENOMIC DNA]</scope>
</reference>
<sequence length="367" mass="37543">MKKYNFQSVSWSILSVTLVSVFVLAPLGVFAASTIGTNMSTTGTFLVNPAANSTTSVRFQNAAGTNYLIGDSTNARIGVGAAPSTTFEVQGTASASYLMTANTLQVGGVASVAYNRFGTSATNHANYITTTNDLLIVGDLEVRATASFGSVASVSGILFLANGQVRPGMNNDSTTAFRFQNAAGTTTVLTIDTTNRRVGVGDTPSTKFEVQGTASASYFFTPNAIQVAGLSGATASVAYSRFGTATTGHATDIDASNDLLLTGALEVNGKTFLDGTASVAVDFEVVGYASAGNAFITRNLVVGSNVASSSTAYVAEFVKAGTASMYFGSSDGTKGSCLQLTDTAGKPVYARVYVGGTALTVSTVSCR</sequence>
<evidence type="ECO:0000313" key="2">
    <source>
        <dbReference type="Proteomes" id="UP000176893"/>
    </source>
</evidence>
<organism evidence="1 2">
    <name type="scientific">Candidatus Yanofskybacteria bacterium RIFCSPHIGHO2_01_FULL_41_26</name>
    <dbReference type="NCBI Taxonomy" id="1802661"/>
    <lineage>
        <taxon>Bacteria</taxon>
        <taxon>Candidatus Yanofskyibacteriota</taxon>
    </lineage>
</organism>
<dbReference type="Proteomes" id="UP000176893">
    <property type="component" value="Unassembled WGS sequence"/>
</dbReference>
<name>A0A1F8EDT1_9BACT</name>
<dbReference type="AlphaFoldDB" id="A0A1F8EDT1"/>
<dbReference type="STRING" id="1802661.A2649_01290"/>
<proteinExistence type="predicted"/>
<gene>
    <name evidence="1" type="ORF">A2649_01290</name>
</gene>
<protein>
    <submittedName>
        <fullName evidence="1">Uncharacterized protein</fullName>
    </submittedName>
</protein>
<accession>A0A1F8EDT1</accession>